<gene>
    <name evidence="1" type="ORF">Pint_01497</name>
</gene>
<keyword evidence="2" id="KW-1185">Reference proteome</keyword>
<reference evidence="2" key="1">
    <citation type="journal article" date="2023" name="G3 (Bethesda)">
        <title>Genome assembly and association tests identify interacting loci associated with vigor, precocity, and sex in interspecific pistachio rootstocks.</title>
        <authorList>
            <person name="Palmer W."/>
            <person name="Jacygrad E."/>
            <person name="Sagayaradj S."/>
            <person name="Cavanaugh K."/>
            <person name="Han R."/>
            <person name="Bertier L."/>
            <person name="Beede B."/>
            <person name="Kafkas S."/>
            <person name="Golino D."/>
            <person name="Preece J."/>
            <person name="Michelmore R."/>
        </authorList>
    </citation>
    <scope>NUCLEOTIDE SEQUENCE [LARGE SCALE GENOMIC DNA]</scope>
</reference>
<evidence type="ECO:0000313" key="2">
    <source>
        <dbReference type="Proteomes" id="UP001163603"/>
    </source>
</evidence>
<name>A0ACC0ZI43_9ROSI</name>
<dbReference type="Proteomes" id="UP001163603">
    <property type="component" value="Chromosome 1"/>
</dbReference>
<dbReference type="EMBL" id="CM047736">
    <property type="protein sequence ID" value="KAJ0052900.1"/>
    <property type="molecule type" value="Genomic_DNA"/>
</dbReference>
<comment type="caution">
    <text evidence="1">The sequence shown here is derived from an EMBL/GenBank/DDBJ whole genome shotgun (WGS) entry which is preliminary data.</text>
</comment>
<sequence>MASDSTEVILHVAMFPYFAFGHISPFVQLSNKLSLHGVKVSFFSSPGNISRIKSTLKLSPNAQIIPLTIPHIEGLPPDLESTSDMTPTMVELLKQALDLMQPQIKTLLSQLKPHFVFFDFVQNWLPQLASQLGIKSLFFSVFTSVSGAYIMVPERRNNHTIDDLMKPPKGLPVTSITSLRKFEAQDLGYVFVNFDGNPCVYDRVLDGHHSCDVIVMKTCNELEGPYVDFLRSQFQKPVLLTGPLVPEAPSGELDERWSKWLGLFPAKSVIFCSFGSETFLNGDQIKQLALGLELSGLPFLLVLNFPANVDSQTELVRALPEGFMDRVKDRGVVHTGWVQQQLVLAHNSVGCYVCHSGFSSVIEAIVNDCQLVLLPFKGDQFLNAKLIAGDLRAGVEVNRREDNGHFEKEDILEAVKTAMVDVDKEPGICIRANHKKWRDFFSNEEIQNKFIGDLVKELKVVA</sequence>
<organism evidence="1 2">
    <name type="scientific">Pistacia integerrima</name>
    <dbReference type="NCBI Taxonomy" id="434235"/>
    <lineage>
        <taxon>Eukaryota</taxon>
        <taxon>Viridiplantae</taxon>
        <taxon>Streptophyta</taxon>
        <taxon>Embryophyta</taxon>
        <taxon>Tracheophyta</taxon>
        <taxon>Spermatophyta</taxon>
        <taxon>Magnoliopsida</taxon>
        <taxon>eudicotyledons</taxon>
        <taxon>Gunneridae</taxon>
        <taxon>Pentapetalae</taxon>
        <taxon>rosids</taxon>
        <taxon>malvids</taxon>
        <taxon>Sapindales</taxon>
        <taxon>Anacardiaceae</taxon>
        <taxon>Pistacia</taxon>
    </lineage>
</organism>
<proteinExistence type="predicted"/>
<protein>
    <submittedName>
        <fullName evidence="1">Uncharacterized protein</fullName>
    </submittedName>
</protein>
<accession>A0ACC0ZI43</accession>
<evidence type="ECO:0000313" key="1">
    <source>
        <dbReference type="EMBL" id="KAJ0052900.1"/>
    </source>
</evidence>